<accession>A0AAN5ALT6</accession>
<dbReference type="GO" id="GO:0004573">
    <property type="term" value="F:Glc3Man9GlcNAc2 oligosaccharide glucosidase activity"/>
    <property type="evidence" value="ECO:0007669"/>
    <property type="project" value="InterPro"/>
</dbReference>
<dbReference type="InterPro" id="IPR012341">
    <property type="entry name" value="6hp_glycosidase-like_sf"/>
</dbReference>
<evidence type="ECO:0000259" key="1">
    <source>
        <dbReference type="Pfam" id="PF22422"/>
    </source>
</evidence>
<proteinExistence type="predicted"/>
<name>A0AAN5ALT6_9BACT</name>
<dbReference type="EMBL" id="BQKE01000003">
    <property type="protein sequence ID" value="GJM63624.1"/>
    <property type="molecule type" value="Genomic_DNA"/>
</dbReference>
<dbReference type="AlphaFoldDB" id="A0AAN5ALT6"/>
<protein>
    <submittedName>
        <fullName evidence="2">Glucosidase</fullName>
    </submittedName>
</protein>
<organism evidence="2 3">
    <name type="scientific">Persicobacter diffluens</name>
    <dbReference type="NCBI Taxonomy" id="981"/>
    <lineage>
        <taxon>Bacteria</taxon>
        <taxon>Pseudomonadati</taxon>
        <taxon>Bacteroidota</taxon>
        <taxon>Cytophagia</taxon>
        <taxon>Cytophagales</taxon>
        <taxon>Persicobacteraceae</taxon>
        <taxon>Persicobacter</taxon>
    </lineage>
</organism>
<sequence>MDNNKESQRLKAAYEGKSSDSWLYWGPYLSERQWGTVREDYSADGNAWDYFSHDQARSRAYRWGEDGLAGISDPEQRLCFSLAMWNGNDPILKERLFGLTNSEGNHGEDVKEYYYYLDNTPTHSYMKWQYKYPQRAFPYDDLVAENGRRKADPHSMEYELMDTGVFEEDRYFDVQAEYAKGAEQDIFIKITVKNQGPEAAGLVLLPTLWFRNTWSWYKNVKAPEMFGEKASGDQAFAKISTSELSDGGPSAMTLYCQGAQDLLFVENETNNERLWGVPNATRFPKDGINDFIVHKQKTVNPDLQGTKASAAYYLKLEAGGSQEVWLRLSDQQHLTHPFDQEFSATFEERIQEADAFYEAISPIAHEAEAMQIQRQAYAGMLWSKQYYNYVVADWLNGDPAGPPPPEGRGRNMQWSHMYASNVLSMPDAWEYPWFAAWDLCFQAVVFARLDLEFAKNQLRHLANEWYMSPGGAIPAYEWSFSDVNPPLHAWASLKIFEIEKAQTGKGDFEFLADIFRHCLINFTWWVNQVDADDNNLFEGGFLGLDNISILNRSNLADFENRVGHRVVMSQSDGTSWVGMFCLKMMEMALILSETNSKEYSHLVSKFFQHFVFIADAMNGIEHRSKGKVKLWNEEDGFYYDFLTVYDNPVEYYSVKLRSLVGVIALFPVASLDLSALGDDCANEIKEKIDWFLGQHPELIDQVKTTKADNENELLLSFVNPDRLKRILSRLLSESEFLSPHGIRGISKDYEQNPFYMEVDGIGLSEQYAPAESLDQSFGGNSNWRGPVWFPINFLLIETLRQYHTFLGHDFQVEYPSGSRELHCLEEIATDLSKRLIGIFQKDENGNRPVFGGNQVMQQHPDWNQLLFFYEYFHGDNGAGLGASHQTGWTGLVAELLNQTKVMSHEQQKV</sequence>
<dbReference type="InterPro" id="IPR004888">
    <property type="entry name" value="Glycoside_hydrolase_63"/>
</dbReference>
<dbReference type="RefSeq" id="WP_338238766.1">
    <property type="nucleotide sequence ID" value="NZ_BQKE01000003.1"/>
</dbReference>
<dbReference type="Gene3D" id="1.50.10.10">
    <property type="match status" value="1"/>
</dbReference>
<feature type="domain" description="Mannosylglycerate hydrolase MGH1-like glycoside hydrolase" evidence="1">
    <location>
        <begin position="431"/>
        <end position="537"/>
    </location>
</feature>
<dbReference type="GO" id="GO:0009311">
    <property type="term" value="P:oligosaccharide metabolic process"/>
    <property type="evidence" value="ECO:0007669"/>
    <property type="project" value="InterPro"/>
</dbReference>
<keyword evidence="3" id="KW-1185">Reference proteome</keyword>
<dbReference type="SUPFAM" id="SSF48208">
    <property type="entry name" value="Six-hairpin glycosidases"/>
    <property type="match status" value="1"/>
</dbReference>
<reference evidence="2 3" key="1">
    <citation type="submission" date="2021-12" db="EMBL/GenBank/DDBJ databases">
        <title>Genome sequencing of bacteria with rrn-lacking chromosome and rrn-plasmid.</title>
        <authorList>
            <person name="Anda M."/>
            <person name="Iwasaki W."/>
        </authorList>
    </citation>
    <scope>NUCLEOTIDE SEQUENCE [LARGE SCALE GENOMIC DNA]</scope>
    <source>
        <strain evidence="2 3">NBRC 15940</strain>
    </source>
</reference>
<dbReference type="InterPro" id="IPR054491">
    <property type="entry name" value="MGH1-like_GH"/>
</dbReference>
<dbReference type="PANTHER" id="PTHR10412">
    <property type="entry name" value="MANNOSYL-OLIGOSACCHARIDE GLUCOSIDASE"/>
    <property type="match status" value="1"/>
</dbReference>
<evidence type="ECO:0000313" key="3">
    <source>
        <dbReference type="Proteomes" id="UP001310022"/>
    </source>
</evidence>
<dbReference type="PANTHER" id="PTHR10412:SF10">
    <property type="entry name" value="GLYCOSYL HYDROLASE FAMILY 63 C-TERMINAL DOMAIN-CONTAINING PROTEIN"/>
    <property type="match status" value="1"/>
</dbReference>
<dbReference type="InterPro" id="IPR008928">
    <property type="entry name" value="6-hairpin_glycosidase_sf"/>
</dbReference>
<gene>
    <name evidence="2" type="ORF">PEDI_41760</name>
</gene>
<comment type="caution">
    <text evidence="2">The sequence shown here is derived from an EMBL/GenBank/DDBJ whole genome shotgun (WGS) entry which is preliminary data.</text>
</comment>
<evidence type="ECO:0000313" key="2">
    <source>
        <dbReference type="EMBL" id="GJM63624.1"/>
    </source>
</evidence>
<dbReference type="Proteomes" id="UP001310022">
    <property type="component" value="Unassembled WGS sequence"/>
</dbReference>
<dbReference type="Pfam" id="PF22422">
    <property type="entry name" value="MGH1-like_GH"/>
    <property type="match status" value="1"/>
</dbReference>